<proteinExistence type="predicted"/>
<dbReference type="EMBL" id="AP022617">
    <property type="protein sequence ID" value="BBZ63419.1"/>
    <property type="molecule type" value="Genomic_DNA"/>
</dbReference>
<name>A0AAD1IZD9_MYCMB</name>
<dbReference type="AlphaFoldDB" id="A0AAD1IZD9"/>
<organism evidence="1 2">
    <name type="scientific">Mycolicibacterium monacense</name>
    <name type="common">Mycobacterium monacense</name>
    <dbReference type="NCBI Taxonomy" id="85693"/>
    <lineage>
        <taxon>Bacteria</taxon>
        <taxon>Bacillati</taxon>
        <taxon>Actinomycetota</taxon>
        <taxon>Actinomycetes</taxon>
        <taxon>Mycobacteriales</taxon>
        <taxon>Mycobacteriaceae</taxon>
        <taxon>Mycolicibacterium</taxon>
    </lineage>
</organism>
<accession>A0AAD1IZD9</accession>
<evidence type="ECO:0000313" key="2">
    <source>
        <dbReference type="Proteomes" id="UP000466039"/>
    </source>
</evidence>
<dbReference type="Proteomes" id="UP000466039">
    <property type="component" value="Chromosome"/>
</dbReference>
<gene>
    <name evidence="1" type="ORF">MMON_47200</name>
</gene>
<reference evidence="1 2" key="1">
    <citation type="journal article" date="2019" name="Emerg. Microbes Infect.">
        <title>Comprehensive subspecies identification of 175 nontuberculous mycobacteria species based on 7547 genomic profiles.</title>
        <authorList>
            <person name="Matsumoto Y."/>
            <person name="Kinjo T."/>
            <person name="Motooka D."/>
            <person name="Nabeya D."/>
            <person name="Jung N."/>
            <person name="Uechi K."/>
            <person name="Horii T."/>
            <person name="Iida T."/>
            <person name="Fujita J."/>
            <person name="Nakamura S."/>
        </authorList>
    </citation>
    <scope>NUCLEOTIDE SEQUENCE [LARGE SCALE GENOMIC DNA]</scope>
    <source>
        <strain evidence="1 2">JCM 15658</strain>
    </source>
</reference>
<sequence>MLIGTATGWRFWCVHETFLDGLMLVSPYYWPEPERNQGVSWPKRRFEARCYRDAAHWPPVPDCECGVYAFTTASEVLLKAEIHRRCAVWSDRSRQIGPIAVGRVTLRQVFPYQHAIMAPELRAATGIIDELWVLGDGSESAEAERMRSLLAARYGVPAVVGEPG</sequence>
<dbReference type="RefSeq" id="WP_083045506.1">
    <property type="nucleotide sequence ID" value="NZ_AP022617.1"/>
</dbReference>
<protein>
    <submittedName>
        <fullName evidence="1">Uncharacterized protein</fullName>
    </submittedName>
</protein>
<evidence type="ECO:0000313" key="1">
    <source>
        <dbReference type="EMBL" id="BBZ63419.1"/>
    </source>
</evidence>
<keyword evidence="2" id="KW-1185">Reference proteome</keyword>